<gene>
    <name evidence="1" type="ORF">DT23_04495</name>
</gene>
<comment type="caution">
    <text evidence="1">The sequence shown here is derived from an EMBL/GenBank/DDBJ whole genome shotgun (WGS) entry which is preliminary data.</text>
</comment>
<keyword evidence="2" id="KW-1185">Reference proteome</keyword>
<dbReference type="EMBL" id="AUNB01000029">
    <property type="protein sequence ID" value="KEO59344.1"/>
    <property type="molecule type" value="Genomic_DNA"/>
</dbReference>
<protein>
    <submittedName>
        <fullName evidence="1">Uncharacterized protein</fullName>
    </submittedName>
</protein>
<dbReference type="AlphaFoldDB" id="A0A074JS92"/>
<organism evidence="1 2">
    <name type="scientific">Thioclava indica</name>
    <dbReference type="NCBI Taxonomy" id="1353528"/>
    <lineage>
        <taxon>Bacteria</taxon>
        <taxon>Pseudomonadati</taxon>
        <taxon>Pseudomonadota</taxon>
        <taxon>Alphaproteobacteria</taxon>
        <taxon>Rhodobacterales</taxon>
        <taxon>Paracoccaceae</taxon>
        <taxon>Thioclava</taxon>
    </lineage>
</organism>
<dbReference type="eggNOG" id="ENOG50301W5">
    <property type="taxonomic scope" value="Bacteria"/>
</dbReference>
<sequence length="60" mass="7071">MNLMWLTRMARWVRRPPSMLQVKIVAVVIALAIVIVVLGKTGYWPEWARMDPKSLRHMRP</sequence>
<name>A0A074JS92_9RHOB</name>
<dbReference type="RefSeq" id="WP_038131039.1">
    <property type="nucleotide sequence ID" value="NZ_AUNB01000029.1"/>
</dbReference>
<evidence type="ECO:0000313" key="1">
    <source>
        <dbReference type="EMBL" id="KEO59344.1"/>
    </source>
</evidence>
<evidence type="ECO:0000313" key="2">
    <source>
        <dbReference type="Proteomes" id="UP000027471"/>
    </source>
</evidence>
<reference evidence="1 2" key="1">
    <citation type="journal article" date="2015" name="Antonie Van Leeuwenhoek">
        <title>Thioclava indica sp. nov., isolated from surface seawater of the Indian Ocean.</title>
        <authorList>
            <person name="Liu Y."/>
            <person name="Lai Q."/>
            <person name="Du J."/>
            <person name="Xu H."/>
            <person name="Jiang L."/>
            <person name="Shao Z."/>
        </authorList>
    </citation>
    <scope>NUCLEOTIDE SEQUENCE [LARGE SCALE GENOMIC DNA]</scope>
    <source>
        <strain evidence="1 2">DT23-4</strain>
    </source>
</reference>
<dbReference type="STRING" id="1353528.DT23_04495"/>
<accession>A0A074JS92</accession>
<proteinExistence type="predicted"/>
<dbReference type="Proteomes" id="UP000027471">
    <property type="component" value="Unassembled WGS sequence"/>
</dbReference>